<feature type="region of interest" description="Disordered" evidence="1">
    <location>
        <begin position="63"/>
        <end position="89"/>
    </location>
</feature>
<sequence>MDVNSFSEQRLGMARNLQKNAGQVFEELPQPSLQKNTGQVFEELPQPVLQKNAGQVFEELPQPALQKNSASSSSSAGYSDNHGNKGVQSQVAENDNGLCKIVAPDFERTVLFNGMPKLFETENKQKPTQILQVLDQSQPIDFTPADLFETEDHQKDDVEICTQVEIEVKNGEQNKVKIWQENSELALTEREQPGTEICKDSDFKEIQALSCGHGIKNALLPRSTPGRFDLDSKSKPSFADLVEEEVEFSHAHLNENTTVRVAHIGEAPGIVKAALLQLKKAELRGQGLPFDDKG</sequence>
<name>A0AAV3RPE9_LITER</name>
<accession>A0AAV3RPE9</accession>
<proteinExistence type="predicted"/>
<organism evidence="2 3">
    <name type="scientific">Lithospermum erythrorhizon</name>
    <name type="common">Purple gromwell</name>
    <name type="synonym">Lithospermum officinale var. erythrorhizon</name>
    <dbReference type="NCBI Taxonomy" id="34254"/>
    <lineage>
        <taxon>Eukaryota</taxon>
        <taxon>Viridiplantae</taxon>
        <taxon>Streptophyta</taxon>
        <taxon>Embryophyta</taxon>
        <taxon>Tracheophyta</taxon>
        <taxon>Spermatophyta</taxon>
        <taxon>Magnoliopsida</taxon>
        <taxon>eudicotyledons</taxon>
        <taxon>Gunneridae</taxon>
        <taxon>Pentapetalae</taxon>
        <taxon>asterids</taxon>
        <taxon>lamiids</taxon>
        <taxon>Boraginales</taxon>
        <taxon>Boraginaceae</taxon>
        <taxon>Boraginoideae</taxon>
        <taxon>Lithospermeae</taxon>
        <taxon>Lithospermum</taxon>
    </lineage>
</organism>
<keyword evidence="3" id="KW-1185">Reference proteome</keyword>
<evidence type="ECO:0000313" key="3">
    <source>
        <dbReference type="Proteomes" id="UP001454036"/>
    </source>
</evidence>
<evidence type="ECO:0000256" key="1">
    <source>
        <dbReference type="SAM" id="MobiDB-lite"/>
    </source>
</evidence>
<dbReference type="EMBL" id="BAABME010011305">
    <property type="protein sequence ID" value="GAA0183553.1"/>
    <property type="molecule type" value="Genomic_DNA"/>
</dbReference>
<dbReference type="Proteomes" id="UP001454036">
    <property type="component" value="Unassembled WGS sequence"/>
</dbReference>
<protein>
    <submittedName>
        <fullName evidence="2">Uncharacterized protein</fullName>
    </submittedName>
</protein>
<gene>
    <name evidence="2" type="ORF">LIER_30943</name>
</gene>
<comment type="caution">
    <text evidence="2">The sequence shown here is derived from an EMBL/GenBank/DDBJ whole genome shotgun (WGS) entry which is preliminary data.</text>
</comment>
<evidence type="ECO:0000313" key="2">
    <source>
        <dbReference type="EMBL" id="GAA0183553.1"/>
    </source>
</evidence>
<reference evidence="2 3" key="1">
    <citation type="submission" date="2024-01" db="EMBL/GenBank/DDBJ databases">
        <title>The complete chloroplast genome sequence of Lithospermum erythrorhizon: insights into the phylogenetic relationship among Boraginaceae species and the maternal lineages of purple gromwells.</title>
        <authorList>
            <person name="Okada T."/>
            <person name="Watanabe K."/>
        </authorList>
    </citation>
    <scope>NUCLEOTIDE SEQUENCE [LARGE SCALE GENOMIC DNA]</scope>
</reference>
<dbReference type="AlphaFoldDB" id="A0AAV3RPE9"/>